<protein>
    <submittedName>
        <fullName evidence="3">Amidohydrolase</fullName>
    </submittedName>
</protein>
<comment type="caution">
    <text evidence="3">The sequence shown here is derived from an EMBL/GenBank/DDBJ whole genome shotgun (WGS) entry which is preliminary data.</text>
</comment>
<proteinExistence type="inferred from homology"/>
<name>A0A430JI33_9BACL</name>
<dbReference type="Proteomes" id="UP000276128">
    <property type="component" value="Unassembled WGS sequence"/>
</dbReference>
<evidence type="ECO:0000313" key="4">
    <source>
        <dbReference type="Proteomes" id="UP000276128"/>
    </source>
</evidence>
<comment type="similarity">
    <text evidence="1">Belongs to the metallo-dependent hydrolases superfamily.</text>
</comment>
<gene>
    <name evidence="3" type="ORF">EJQ19_05325</name>
</gene>
<sequence>MARCPFAARHGHSPEAWHAAVCELAELRHAMAEPVSGRRAGWAKGCRRDMYVDSHVHFWQPARGDYGWLKPDHPLLYQDYLPVQLLPEMTVHGVEAVIAVQAAPTAAEAAFLLELAQTAPAIAGVSGGLDPLAERFDAELAQLQANTRFAGVRFGGSAFRAGRPPAEQRRLRAALASLQQVGLTLDLLVQPGDLAAVAGYLEEQPQLTAVVNHLGCPPVREQPSESWLTGMARLAELPRTAVKLSGMITMAGGYRPALLQPYVDRLLQLYGPDRLLFGSDWPIALQAGGYGDVIRLFEAVLGDELAEEEKGKIRAGNARRFYPIQR</sequence>
<feature type="domain" description="Amidohydrolase-related" evidence="2">
    <location>
        <begin position="52"/>
        <end position="324"/>
    </location>
</feature>
<keyword evidence="4" id="KW-1185">Reference proteome</keyword>
<dbReference type="EMBL" id="RXHU01000015">
    <property type="protein sequence ID" value="RTE10694.1"/>
    <property type="molecule type" value="Genomic_DNA"/>
</dbReference>
<dbReference type="OrthoDB" id="2577682at2"/>
<dbReference type="AlphaFoldDB" id="A0A430JI33"/>
<dbReference type="GO" id="GO:0016787">
    <property type="term" value="F:hydrolase activity"/>
    <property type="evidence" value="ECO:0007669"/>
    <property type="project" value="UniProtKB-KW"/>
</dbReference>
<dbReference type="Gene3D" id="3.20.20.140">
    <property type="entry name" value="Metal-dependent hydrolases"/>
    <property type="match status" value="1"/>
</dbReference>
<dbReference type="InterPro" id="IPR052350">
    <property type="entry name" value="Metallo-dep_Lactonases"/>
</dbReference>
<evidence type="ECO:0000313" key="3">
    <source>
        <dbReference type="EMBL" id="RTE10694.1"/>
    </source>
</evidence>
<dbReference type="InterPro" id="IPR032466">
    <property type="entry name" value="Metal_Hydrolase"/>
</dbReference>
<evidence type="ECO:0000259" key="2">
    <source>
        <dbReference type="Pfam" id="PF04909"/>
    </source>
</evidence>
<dbReference type="PANTHER" id="PTHR43569">
    <property type="entry name" value="AMIDOHYDROLASE"/>
    <property type="match status" value="1"/>
</dbReference>
<organism evidence="3 4">
    <name type="scientific">Paenibacillus whitsoniae</name>
    <dbReference type="NCBI Taxonomy" id="2496558"/>
    <lineage>
        <taxon>Bacteria</taxon>
        <taxon>Bacillati</taxon>
        <taxon>Bacillota</taxon>
        <taxon>Bacilli</taxon>
        <taxon>Bacillales</taxon>
        <taxon>Paenibacillaceae</taxon>
        <taxon>Paenibacillus</taxon>
    </lineage>
</organism>
<dbReference type="InterPro" id="IPR006680">
    <property type="entry name" value="Amidohydro-rel"/>
</dbReference>
<dbReference type="PANTHER" id="PTHR43569:SF2">
    <property type="entry name" value="AMIDOHYDROLASE-RELATED DOMAIN-CONTAINING PROTEIN"/>
    <property type="match status" value="1"/>
</dbReference>
<dbReference type="Pfam" id="PF04909">
    <property type="entry name" value="Amidohydro_2"/>
    <property type="match status" value="1"/>
</dbReference>
<evidence type="ECO:0000256" key="1">
    <source>
        <dbReference type="ARBA" id="ARBA00038310"/>
    </source>
</evidence>
<reference evidence="3 4" key="1">
    <citation type="submission" date="2018-12" db="EMBL/GenBank/DDBJ databases">
        <title>Bacillus ochoae sp. nov., Paenibacillus whitsoniae sp. nov., Paenibacillus spiritus sp. nov. Isolated from the Mars Exploration Rover during spacecraft assembly.</title>
        <authorList>
            <person name="Seuylemezian A."/>
            <person name="Vaishampayan P."/>
        </authorList>
    </citation>
    <scope>NUCLEOTIDE SEQUENCE [LARGE SCALE GENOMIC DNA]</scope>
    <source>
        <strain evidence="3 4">MER 54</strain>
    </source>
</reference>
<dbReference type="SUPFAM" id="SSF51556">
    <property type="entry name" value="Metallo-dependent hydrolases"/>
    <property type="match status" value="1"/>
</dbReference>
<keyword evidence="3" id="KW-0378">Hydrolase</keyword>
<accession>A0A430JI33</accession>